<name>A0A271LAU8_9HYPH</name>
<dbReference type="Proteomes" id="UP000216442">
    <property type="component" value="Unassembled WGS sequence"/>
</dbReference>
<dbReference type="OrthoDB" id="8117399at2"/>
<keyword evidence="2" id="KW-1185">Reference proteome</keyword>
<evidence type="ECO:0000313" key="2">
    <source>
        <dbReference type="Proteomes" id="UP000216442"/>
    </source>
</evidence>
<dbReference type="AlphaFoldDB" id="A0A271LAU8"/>
<evidence type="ECO:0000313" key="1">
    <source>
        <dbReference type="EMBL" id="PAQ05224.1"/>
    </source>
</evidence>
<accession>A0A271LAU8</accession>
<comment type="caution">
    <text evidence="1">The sequence shown here is derived from an EMBL/GenBank/DDBJ whole genome shotgun (WGS) entry which is preliminary data.</text>
</comment>
<protein>
    <submittedName>
        <fullName evidence="1">Uncharacterized protein</fullName>
    </submittedName>
</protein>
<proteinExistence type="predicted"/>
<reference evidence="1 2" key="1">
    <citation type="submission" date="2017-08" db="EMBL/GenBank/DDBJ databases">
        <title>Mesorhizobium wenxinae sp. nov., a novel rhizobial species isolated from root nodules of chickpea (Cicer arietinum L.).</title>
        <authorList>
            <person name="Zhang J."/>
        </authorList>
    </citation>
    <scope>NUCLEOTIDE SEQUENCE [LARGE SCALE GENOMIC DNA]</scope>
    <source>
        <strain evidence="1 2">SDW018</strain>
    </source>
</reference>
<dbReference type="EMBL" id="NPKJ01000073">
    <property type="protein sequence ID" value="PAQ05224.1"/>
    <property type="molecule type" value="Genomic_DNA"/>
</dbReference>
<gene>
    <name evidence="1" type="ORF">CIT26_30965</name>
</gene>
<dbReference type="RefSeq" id="WP_095496117.1">
    <property type="nucleotide sequence ID" value="NZ_NPKJ01000073.1"/>
</dbReference>
<organism evidence="1 2">
    <name type="scientific">Mesorhizobium temperatum</name>
    <dbReference type="NCBI Taxonomy" id="241416"/>
    <lineage>
        <taxon>Bacteria</taxon>
        <taxon>Pseudomonadati</taxon>
        <taxon>Pseudomonadota</taxon>
        <taxon>Alphaproteobacteria</taxon>
        <taxon>Hyphomicrobiales</taxon>
        <taxon>Phyllobacteriaceae</taxon>
        <taxon>Mesorhizobium</taxon>
    </lineage>
</organism>
<sequence length="85" mass="9047">MKILSIRPEPPGFGSTIARFDIALTDECRLYGLKLVEKPDGRRMTYGPQSGGLRVATFAPSLVEEISRAAGVALGGLNADDRNAA</sequence>